<feature type="domain" description="Haem-binding uptake Tiki superfamily ChaN" evidence="1">
    <location>
        <begin position="54"/>
        <end position="279"/>
    </location>
</feature>
<dbReference type="Pfam" id="PF04187">
    <property type="entry name" value="Cofac_haem_bdg"/>
    <property type="match status" value="1"/>
</dbReference>
<dbReference type="AlphaFoldDB" id="A0A1F4UGP6"/>
<evidence type="ECO:0000259" key="1">
    <source>
        <dbReference type="Pfam" id="PF04187"/>
    </source>
</evidence>
<evidence type="ECO:0000313" key="3">
    <source>
        <dbReference type="Proteomes" id="UP000177025"/>
    </source>
</evidence>
<dbReference type="InterPro" id="IPR007314">
    <property type="entry name" value="Cofac_haem-bd_dom"/>
</dbReference>
<dbReference type="EMBL" id="MEUM01000022">
    <property type="protein sequence ID" value="OGC43403.1"/>
    <property type="molecule type" value="Genomic_DNA"/>
</dbReference>
<comment type="caution">
    <text evidence="2">The sequence shown here is derived from an EMBL/GenBank/DDBJ whole genome shotgun (WGS) entry which is preliminary data.</text>
</comment>
<sequence length="327" mass="37628">MNNRRLSFLLMICLIFVLTAVPSLLPAQDKSFGEKNYRIYSVKQAKIINIQAIIDDFKDYDVILFGEEHNDAVAHYLEALLVEKLYDKYGNSLALSLEMFDRDVQVVLDEYLSDCITERYFTKDARVWNNYEDYRPMIEFAKEKKINIIAANAPFRYANMARRKGQETLSSLTETAKSFFAPLPYDTATGAHYEKLMKVMNTMPMPVIDDTAAGINTLKMPLMPAQSMPSLNINQGQSLWNATMAFSIHAYLSEHRNSKVLHINGKFHSDEYFGVPQQLRKYNPQIRYLVISAFPDSIYPKMDFTEYKNLGDYIIITASGYSVDLEK</sequence>
<gene>
    <name evidence="2" type="ORF">A2Y85_07680</name>
</gene>
<reference evidence="2 3" key="1">
    <citation type="journal article" date="2016" name="Nat. Commun.">
        <title>Thousands of microbial genomes shed light on interconnected biogeochemical processes in an aquifer system.</title>
        <authorList>
            <person name="Anantharaman K."/>
            <person name="Brown C.T."/>
            <person name="Hug L.A."/>
            <person name="Sharon I."/>
            <person name="Castelle C.J."/>
            <person name="Probst A.J."/>
            <person name="Thomas B.C."/>
            <person name="Singh A."/>
            <person name="Wilkins M.J."/>
            <person name="Karaoz U."/>
            <person name="Brodie E.L."/>
            <person name="Williams K.H."/>
            <person name="Hubbard S.S."/>
            <person name="Banfield J.F."/>
        </authorList>
    </citation>
    <scope>NUCLEOTIDE SEQUENCE [LARGE SCALE GENOMIC DNA]</scope>
</reference>
<dbReference type="SUPFAM" id="SSF159501">
    <property type="entry name" value="EreA/ChaN-like"/>
    <property type="match status" value="1"/>
</dbReference>
<protein>
    <recommendedName>
        <fullName evidence="1">Haem-binding uptake Tiki superfamily ChaN domain-containing protein</fullName>
    </recommendedName>
</protein>
<name>A0A1F4UGP6_UNCW3</name>
<accession>A0A1F4UGP6</accession>
<organism evidence="2 3">
    <name type="scientific">candidate division WOR-3 bacterium RBG_13_43_14</name>
    <dbReference type="NCBI Taxonomy" id="1802590"/>
    <lineage>
        <taxon>Bacteria</taxon>
        <taxon>Bacteria division WOR-3</taxon>
    </lineage>
</organism>
<evidence type="ECO:0000313" key="2">
    <source>
        <dbReference type="EMBL" id="OGC43403.1"/>
    </source>
</evidence>
<dbReference type="Proteomes" id="UP000177025">
    <property type="component" value="Unassembled WGS sequence"/>
</dbReference>
<dbReference type="Gene3D" id="3.40.50.11550">
    <property type="match status" value="1"/>
</dbReference>
<dbReference type="CDD" id="cd14727">
    <property type="entry name" value="ChanN-like"/>
    <property type="match status" value="1"/>
</dbReference>
<proteinExistence type="predicted"/>